<comment type="caution">
    <text evidence="4">The sequence shown here is derived from an EMBL/GenBank/DDBJ whole genome shotgun (WGS) entry which is preliminary data.</text>
</comment>
<evidence type="ECO:0000313" key="4">
    <source>
        <dbReference type="EMBL" id="MBD7963053.1"/>
    </source>
</evidence>
<feature type="domain" description="Tryptophan synthase beta chain-like PALP" evidence="3">
    <location>
        <begin position="8"/>
        <end position="291"/>
    </location>
</feature>
<comment type="cofactor">
    <cofactor evidence="1">
        <name>pyridoxal 5'-phosphate</name>
        <dbReference type="ChEBI" id="CHEBI:597326"/>
    </cofactor>
</comment>
<dbReference type="InterPro" id="IPR050214">
    <property type="entry name" value="Cys_Synth/Cystath_Beta-Synth"/>
</dbReference>
<dbReference type="SUPFAM" id="SSF53686">
    <property type="entry name" value="Tryptophan synthase beta subunit-like PLP-dependent enzymes"/>
    <property type="match status" value="1"/>
</dbReference>
<protein>
    <submittedName>
        <fullName evidence="4">Cysteine synthase family protein</fullName>
    </submittedName>
</protein>
<organism evidence="4 5">
    <name type="scientific">Fictibacillus norfolkensis</name>
    <dbReference type="NCBI Taxonomy" id="2762233"/>
    <lineage>
        <taxon>Bacteria</taxon>
        <taxon>Bacillati</taxon>
        <taxon>Bacillota</taxon>
        <taxon>Bacilli</taxon>
        <taxon>Bacillales</taxon>
        <taxon>Fictibacillaceae</taxon>
        <taxon>Fictibacillus</taxon>
    </lineage>
</organism>
<dbReference type="InterPro" id="IPR001926">
    <property type="entry name" value="TrpB-like_PALP"/>
</dbReference>
<dbReference type="Gene3D" id="3.40.50.1100">
    <property type="match status" value="2"/>
</dbReference>
<proteinExistence type="predicted"/>
<accession>A0ABR8SHW2</accession>
<dbReference type="CDD" id="cd01561">
    <property type="entry name" value="CBS_like"/>
    <property type="match status" value="1"/>
</dbReference>
<evidence type="ECO:0000256" key="2">
    <source>
        <dbReference type="ARBA" id="ARBA00022898"/>
    </source>
</evidence>
<evidence type="ECO:0000256" key="1">
    <source>
        <dbReference type="ARBA" id="ARBA00001933"/>
    </source>
</evidence>
<dbReference type="EMBL" id="JACSQM010000001">
    <property type="protein sequence ID" value="MBD7963053.1"/>
    <property type="molecule type" value="Genomic_DNA"/>
</dbReference>
<evidence type="ECO:0000259" key="3">
    <source>
        <dbReference type="Pfam" id="PF00291"/>
    </source>
</evidence>
<keyword evidence="2" id="KW-0663">Pyridoxal phosphate</keyword>
<dbReference type="InterPro" id="IPR036052">
    <property type="entry name" value="TrpB-like_PALP_sf"/>
</dbReference>
<sequence length="350" mass="39389">MALSMIELIGKTPLVQLRRETIEHASIYAKLEMHNPFGMKDRVAKQVILEAKRTGELKEGAPIVESSSGTLAMGIALVGTYLGHDVHIVTDPRIDQLTYTKMKSLGVHVHIVDEMGPSGGWQQARLDYLDGLLSRYPDAFWPKQYENIENPRSYHELADDLIAEMGHVDILIAGVGSGGSLCGTAERLKKYNPNVKIIAVDAAGSSIFHQNDRPGRLQGGLGNSLQPKNVNYSVIDEVHWLNDEEAFSWTLELARYEKIFAGNSSGSVYAVAKWISRTVDPNTKIACIFPDRGDRYYTTIYDEMYLKNKEINPFALNDIPRKIEHIQDTDQWSYIFFENGKCLHEKVIVY</sequence>
<dbReference type="RefSeq" id="WP_191752405.1">
    <property type="nucleotide sequence ID" value="NZ_JACSQM010000001.1"/>
</dbReference>
<name>A0ABR8SHW2_9BACL</name>
<dbReference type="PANTHER" id="PTHR10314">
    <property type="entry name" value="CYSTATHIONINE BETA-SYNTHASE"/>
    <property type="match status" value="1"/>
</dbReference>
<dbReference type="Proteomes" id="UP000603641">
    <property type="component" value="Unassembled WGS sequence"/>
</dbReference>
<evidence type="ECO:0000313" key="5">
    <source>
        <dbReference type="Proteomes" id="UP000603641"/>
    </source>
</evidence>
<keyword evidence="5" id="KW-1185">Reference proteome</keyword>
<reference evidence="4 5" key="1">
    <citation type="submission" date="2020-08" db="EMBL/GenBank/DDBJ databases">
        <title>A Genomic Blueprint of the Chicken Gut Microbiome.</title>
        <authorList>
            <person name="Gilroy R."/>
            <person name="Ravi A."/>
            <person name="Getino M."/>
            <person name="Pursley I."/>
            <person name="Horton D.L."/>
            <person name="Alikhan N.-F."/>
            <person name="Baker D."/>
            <person name="Gharbi K."/>
            <person name="Hall N."/>
            <person name="Watson M."/>
            <person name="Adriaenssens E.M."/>
            <person name="Foster-Nyarko E."/>
            <person name="Jarju S."/>
            <person name="Secka A."/>
            <person name="Antonio M."/>
            <person name="Oren A."/>
            <person name="Chaudhuri R."/>
            <person name="La Ragione R.M."/>
            <person name="Hildebrand F."/>
            <person name="Pallen M.J."/>
        </authorList>
    </citation>
    <scope>NUCLEOTIDE SEQUENCE [LARGE SCALE GENOMIC DNA]</scope>
    <source>
        <strain evidence="4 5">Sa2CUA10</strain>
    </source>
</reference>
<dbReference type="Pfam" id="PF00291">
    <property type="entry name" value="PALP"/>
    <property type="match status" value="1"/>
</dbReference>
<gene>
    <name evidence="4" type="ORF">H9648_03225</name>
</gene>